<evidence type="ECO:0000256" key="1">
    <source>
        <dbReference type="SAM" id="MobiDB-lite"/>
    </source>
</evidence>
<keyword evidence="3" id="KW-1185">Reference proteome</keyword>
<dbReference type="EMBL" id="KN822209">
    <property type="protein sequence ID" value="KIM52510.1"/>
    <property type="molecule type" value="Genomic_DNA"/>
</dbReference>
<reference evidence="3" key="2">
    <citation type="submission" date="2015-01" db="EMBL/GenBank/DDBJ databases">
        <title>Evolutionary Origins and Diversification of the Mycorrhizal Mutualists.</title>
        <authorList>
            <consortium name="DOE Joint Genome Institute"/>
            <consortium name="Mycorrhizal Genomics Consortium"/>
            <person name="Kohler A."/>
            <person name="Kuo A."/>
            <person name="Nagy L.G."/>
            <person name="Floudas D."/>
            <person name="Copeland A."/>
            <person name="Barry K.W."/>
            <person name="Cichocki N."/>
            <person name="Veneault-Fourrey C."/>
            <person name="LaButti K."/>
            <person name="Lindquist E.A."/>
            <person name="Lipzen A."/>
            <person name="Lundell T."/>
            <person name="Morin E."/>
            <person name="Murat C."/>
            <person name="Riley R."/>
            <person name="Ohm R."/>
            <person name="Sun H."/>
            <person name="Tunlid A."/>
            <person name="Henrissat B."/>
            <person name="Grigoriev I.V."/>
            <person name="Hibbett D.S."/>
            <person name="Martin F."/>
        </authorList>
    </citation>
    <scope>NUCLEOTIDE SEQUENCE [LARGE SCALE GENOMIC DNA]</scope>
    <source>
        <strain evidence="3">Foug A</strain>
    </source>
</reference>
<sequence>MGMINGDRLDPLGRETAIPRHSKRNTKKWVGLELRNFRCGFSHCHRRALQNERFEQCQHSRDLQDRN</sequence>
<dbReference type="InParanoid" id="A0A0C3CVB5"/>
<reference evidence="2 3" key="1">
    <citation type="submission" date="2014-04" db="EMBL/GenBank/DDBJ databases">
        <authorList>
            <consortium name="DOE Joint Genome Institute"/>
            <person name="Kuo A."/>
            <person name="Kohler A."/>
            <person name="Nagy L.G."/>
            <person name="Floudas D."/>
            <person name="Copeland A."/>
            <person name="Barry K.W."/>
            <person name="Cichocki N."/>
            <person name="Veneault-Fourrey C."/>
            <person name="LaButti K."/>
            <person name="Lindquist E.A."/>
            <person name="Lipzen A."/>
            <person name="Lundell T."/>
            <person name="Morin E."/>
            <person name="Murat C."/>
            <person name="Sun H."/>
            <person name="Tunlid A."/>
            <person name="Henrissat B."/>
            <person name="Grigoriev I.V."/>
            <person name="Hibbett D.S."/>
            <person name="Martin F."/>
            <person name="Nordberg H.P."/>
            <person name="Cantor M.N."/>
            <person name="Hua S.X."/>
        </authorList>
    </citation>
    <scope>NUCLEOTIDE SEQUENCE [LARGE SCALE GENOMIC DNA]</scope>
    <source>
        <strain evidence="2 3">Foug A</strain>
    </source>
</reference>
<feature type="region of interest" description="Disordered" evidence="1">
    <location>
        <begin position="1"/>
        <end position="24"/>
    </location>
</feature>
<dbReference type="AlphaFoldDB" id="A0A0C3CVB5"/>
<accession>A0A0C3CVB5</accession>
<organism evidence="2 3">
    <name type="scientific">Scleroderma citrinum Foug A</name>
    <dbReference type="NCBI Taxonomy" id="1036808"/>
    <lineage>
        <taxon>Eukaryota</taxon>
        <taxon>Fungi</taxon>
        <taxon>Dikarya</taxon>
        <taxon>Basidiomycota</taxon>
        <taxon>Agaricomycotina</taxon>
        <taxon>Agaricomycetes</taxon>
        <taxon>Agaricomycetidae</taxon>
        <taxon>Boletales</taxon>
        <taxon>Sclerodermatineae</taxon>
        <taxon>Sclerodermataceae</taxon>
        <taxon>Scleroderma</taxon>
    </lineage>
</organism>
<evidence type="ECO:0000313" key="2">
    <source>
        <dbReference type="EMBL" id="KIM52510.1"/>
    </source>
</evidence>
<gene>
    <name evidence="2" type="ORF">SCLCIDRAFT_553878</name>
</gene>
<protein>
    <submittedName>
        <fullName evidence="2">Uncharacterized protein</fullName>
    </submittedName>
</protein>
<name>A0A0C3CVB5_9AGAM</name>
<dbReference type="Proteomes" id="UP000053989">
    <property type="component" value="Unassembled WGS sequence"/>
</dbReference>
<evidence type="ECO:0000313" key="3">
    <source>
        <dbReference type="Proteomes" id="UP000053989"/>
    </source>
</evidence>
<dbReference type="HOGENOM" id="CLU_2813905_0_0_1"/>
<proteinExistence type="predicted"/>